<dbReference type="EMBL" id="SNRW01000998">
    <property type="protein sequence ID" value="KAA6398251.1"/>
    <property type="molecule type" value="Genomic_DNA"/>
</dbReference>
<proteinExistence type="predicted"/>
<protein>
    <submittedName>
        <fullName evidence="1">Uncharacterized protein</fullName>
    </submittedName>
</protein>
<comment type="caution">
    <text evidence="1">The sequence shown here is derived from an EMBL/GenBank/DDBJ whole genome shotgun (WGS) entry which is preliminary data.</text>
</comment>
<dbReference type="AlphaFoldDB" id="A0A5J4WTM0"/>
<gene>
    <name evidence="1" type="ORF">EZS28_006224</name>
</gene>
<sequence>MVWEVGADLGKKYSVSVIEFKRRMFLAYEFISGFLRPKFLNFAEFGISAIFCATSMAQFTSVCVKLFTEESDRCDEKEDCYYDLSEEDYDLSDDLIDREFCDCLYELSGDDSCNVSYESDYDIICYICIGGGGIGGKLYRESEDDEDEYDNCELSYDLFQSPPLFKVLIEIEESFDLIDYRDPVYLDCCESYVEKEGVSEQPDILVATEDTVTSDVCVLRDAFVLFDELSPDDCSDLGVVFVLSDLDE</sequence>
<dbReference type="Proteomes" id="UP000324800">
    <property type="component" value="Unassembled WGS sequence"/>
</dbReference>
<evidence type="ECO:0000313" key="1">
    <source>
        <dbReference type="EMBL" id="KAA6398251.1"/>
    </source>
</evidence>
<organism evidence="1 2">
    <name type="scientific">Streblomastix strix</name>
    <dbReference type="NCBI Taxonomy" id="222440"/>
    <lineage>
        <taxon>Eukaryota</taxon>
        <taxon>Metamonada</taxon>
        <taxon>Preaxostyla</taxon>
        <taxon>Oxymonadida</taxon>
        <taxon>Streblomastigidae</taxon>
        <taxon>Streblomastix</taxon>
    </lineage>
</organism>
<reference evidence="1 2" key="1">
    <citation type="submission" date="2019-03" db="EMBL/GenBank/DDBJ databases">
        <title>Single cell metagenomics reveals metabolic interactions within the superorganism composed of flagellate Streblomastix strix and complex community of Bacteroidetes bacteria on its surface.</title>
        <authorList>
            <person name="Treitli S.C."/>
            <person name="Kolisko M."/>
            <person name="Husnik F."/>
            <person name="Keeling P."/>
            <person name="Hampl V."/>
        </authorList>
    </citation>
    <scope>NUCLEOTIDE SEQUENCE [LARGE SCALE GENOMIC DNA]</scope>
    <source>
        <strain evidence="1">ST1C</strain>
    </source>
</reference>
<evidence type="ECO:0000313" key="2">
    <source>
        <dbReference type="Proteomes" id="UP000324800"/>
    </source>
</evidence>
<accession>A0A5J4WTM0</accession>
<name>A0A5J4WTM0_9EUKA</name>